<protein>
    <recommendedName>
        <fullName evidence="3">AB hydrolase-1 domain-containing protein</fullName>
    </recommendedName>
</protein>
<dbReference type="Gene3D" id="3.40.50.1820">
    <property type="entry name" value="alpha/beta hydrolase"/>
    <property type="match status" value="1"/>
</dbReference>
<name>A0AA40EHV0_9PEZI</name>
<dbReference type="SUPFAM" id="SSF53474">
    <property type="entry name" value="alpha/beta-Hydrolases"/>
    <property type="match status" value="1"/>
</dbReference>
<evidence type="ECO:0000313" key="2">
    <source>
        <dbReference type="Proteomes" id="UP001172155"/>
    </source>
</evidence>
<dbReference type="EMBL" id="JAUKUD010000007">
    <property type="protein sequence ID" value="KAK0738876.1"/>
    <property type="molecule type" value="Genomic_DNA"/>
</dbReference>
<evidence type="ECO:0000313" key="1">
    <source>
        <dbReference type="EMBL" id="KAK0738876.1"/>
    </source>
</evidence>
<evidence type="ECO:0008006" key="3">
    <source>
        <dbReference type="Google" id="ProtNLM"/>
    </source>
</evidence>
<comment type="caution">
    <text evidence="1">The sequence shown here is derived from an EMBL/GenBank/DDBJ whole genome shotgun (WGS) entry which is preliminary data.</text>
</comment>
<reference evidence="1" key="1">
    <citation type="submission" date="2023-06" db="EMBL/GenBank/DDBJ databases">
        <title>Genome-scale phylogeny and comparative genomics of the fungal order Sordariales.</title>
        <authorList>
            <consortium name="Lawrence Berkeley National Laboratory"/>
            <person name="Hensen N."/>
            <person name="Bonometti L."/>
            <person name="Westerberg I."/>
            <person name="Brannstrom I.O."/>
            <person name="Guillou S."/>
            <person name="Cros-Aarteil S."/>
            <person name="Calhoun S."/>
            <person name="Haridas S."/>
            <person name="Kuo A."/>
            <person name="Mondo S."/>
            <person name="Pangilinan J."/>
            <person name="Riley R."/>
            <person name="LaButti K."/>
            <person name="Andreopoulos B."/>
            <person name="Lipzen A."/>
            <person name="Chen C."/>
            <person name="Yanf M."/>
            <person name="Daum C."/>
            <person name="Ng V."/>
            <person name="Clum A."/>
            <person name="Steindorff A."/>
            <person name="Ohm R."/>
            <person name="Martin F."/>
            <person name="Silar P."/>
            <person name="Natvig D."/>
            <person name="Lalanne C."/>
            <person name="Gautier V."/>
            <person name="Ament-velasquez S.L."/>
            <person name="Kruys A."/>
            <person name="Hutchinson M.I."/>
            <person name="Powell A.J."/>
            <person name="Barry K."/>
            <person name="Miller A.N."/>
            <person name="Grigoriev I.V."/>
            <person name="Debuchy R."/>
            <person name="Gladieux P."/>
            <person name="Thoren M.H."/>
            <person name="Johannesson H."/>
        </authorList>
    </citation>
    <scope>NUCLEOTIDE SEQUENCE</scope>
    <source>
        <strain evidence="1">SMH3187-1</strain>
    </source>
</reference>
<dbReference type="InterPro" id="IPR029058">
    <property type="entry name" value="AB_hydrolase_fold"/>
</dbReference>
<gene>
    <name evidence="1" type="ORF">B0T18DRAFT_333978</name>
</gene>
<keyword evidence="2" id="KW-1185">Reference proteome</keyword>
<organism evidence="1 2">
    <name type="scientific">Schizothecium vesticola</name>
    <dbReference type="NCBI Taxonomy" id="314040"/>
    <lineage>
        <taxon>Eukaryota</taxon>
        <taxon>Fungi</taxon>
        <taxon>Dikarya</taxon>
        <taxon>Ascomycota</taxon>
        <taxon>Pezizomycotina</taxon>
        <taxon>Sordariomycetes</taxon>
        <taxon>Sordariomycetidae</taxon>
        <taxon>Sordariales</taxon>
        <taxon>Schizotheciaceae</taxon>
        <taxon>Schizothecium</taxon>
    </lineage>
</organism>
<accession>A0AA40EHV0</accession>
<proteinExistence type="predicted"/>
<dbReference type="Proteomes" id="UP001172155">
    <property type="component" value="Unassembled WGS sequence"/>
</dbReference>
<sequence>MAATTGASIQTFLDHPFFNRTFILPPNPLTGRTTPFKASYCDYGYHNPSDPSRERVLLHFGPLMATRLLHVAKHFVAARHHIRIIDIDRPGFGGTDAIPTAERMAIWREVVPALLTSLSIAHLSAITAHSGGTVYAVDFLLSHPSFLLPTTSTTPTLLALGAPWILPSRSSATAAWLTQQLPSPVLRQADAARILVERYVDPVVGVSTGFSGAIGRSMRVISGSLGSVAAAPAPSTDEEMAPLDAEGGEWSAARQFELRVISGLGEKISKEGAKGLGEEAVVLMYKEGAGGWGDWGDYDVAVPRVVEGLRAAGRRLEVRVFWAEKDMMVGDAGTKGPRWFAGCWRGGWDEVLEYGETAVEGADHDTIWDLHRRSAREVYGRVGWVGEEGEEGGS</sequence>
<dbReference type="AlphaFoldDB" id="A0AA40EHV0"/>